<feature type="region of interest" description="Disordered" evidence="1">
    <location>
        <begin position="35"/>
        <end position="54"/>
    </location>
</feature>
<accession>A0AAV5J056</accession>
<evidence type="ECO:0000313" key="2">
    <source>
        <dbReference type="EMBL" id="GKV05426.1"/>
    </source>
</evidence>
<name>A0AAV5J056_9ROSI</name>
<evidence type="ECO:0000313" key="3">
    <source>
        <dbReference type="Proteomes" id="UP001054252"/>
    </source>
</evidence>
<comment type="caution">
    <text evidence="2">The sequence shown here is derived from an EMBL/GenBank/DDBJ whole genome shotgun (WGS) entry which is preliminary data.</text>
</comment>
<protein>
    <submittedName>
        <fullName evidence="2">Uncharacterized protein</fullName>
    </submittedName>
</protein>
<evidence type="ECO:0000256" key="1">
    <source>
        <dbReference type="SAM" id="MobiDB-lite"/>
    </source>
</evidence>
<proteinExistence type="predicted"/>
<sequence>MDAPKFRIWENENPNRVLTIQPKIKNKIEKRRMEVKEKRIERDRAREREEGQGR</sequence>
<gene>
    <name evidence="2" type="ORF">SLEP1_g17441</name>
</gene>
<keyword evidence="3" id="KW-1185">Reference proteome</keyword>
<organism evidence="2 3">
    <name type="scientific">Rubroshorea leprosula</name>
    <dbReference type="NCBI Taxonomy" id="152421"/>
    <lineage>
        <taxon>Eukaryota</taxon>
        <taxon>Viridiplantae</taxon>
        <taxon>Streptophyta</taxon>
        <taxon>Embryophyta</taxon>
        <taxon>Tracheophyta</taxon>
        <taxon>Spermatophyta</taxon>
        <taxon>Magnoliopsida</taxon>
        <taxon>eudicotyledons</taxon>
        <taxon>Gunneridae</taxon>
        <taxon>Pentapetalae</taxon>
        <taxon>rosids</taxon>
        <taxon>malvids</taxon>
        <taxon>Malvales</taxon>
        <taxon>Dipterocarpaceae</taxon>
        <taxon>Rubroshorea</taxon>
    </lineage>
</organism>
<reference evidence="2 3" key="1">
    <citation type="journal article" date="2021" name="Commun. Biol.">
        <title>The genome of Shorea leprosula (Dipterocarpaceae) highlights the ecological relevance of drought in aseasonal tropical rainforests.</title>
        <authorList>
            <person name="Ng K.K.S."/>
            <person name="Kobayashi M.J."/>
            <person name="Fawcett J.A."/>
            <person name="Hatakeyama M."/>
            <person name="Paape T."/>
            <person name="Ng C.H."/>
            <person name="Ang C.C."/>
            <person name="Tnah L.H."/>
            <person name="Lee C.T."/>
            <person name="Nishiyama T."/>
            <person name="Sese J."/>
            <person name="O'Brien M.J."/>
            <person name="Copetti D."/>
            <person name="Mohd Noor M.I."/>
            <person name="Ong R.C."/>
            <person name="Putra M."/>
            <person name="Sireger I.Z."/>
            <person name="Indrioko S."/>
            <person name="Kosugi Y."/>
            <person name="Izuno A."/>
            <person name="Isagi Y."/>
            <person name="Lee S.L."/>
            <person name="Shimizu K.K."/>
        </authorList>
    </citation>
    <scope>NUCLEOTIDE SEQUENCE [LARGE SCALE GENOMIC DNA]</scope>
    <source>
        <strain evidence="2">214</strain>
    </source>
</reference>
<dbReference type="AlphaFoldDB" id="A0AAV5J056"/>
<dbReference type="Proteomes" id="UP001054252">
    <property type="component" value="Unassembled WGS sequence"/>
</dbReference>
<dbReference type="EMBL" id="BPVZ01000023">
    <property type="protein sequence ID" value="GKV05426.1"/>
    <property type="molecule type" value="Genomic_DNA"/>
</dbReference>